<protein>
    <recommendedName>
        <fullName evidence="3">BZIP domain-containing protein</fullName>
    </recommendedName>
</protein>
<organism evidence="2">
    <name type="scientific">Aphanomyces astaci</name>
    <name type="common">Crayfish plague agent</name>
    <dbReference type="NCBI Taxonomy" id="112090"/>
    <lineage>
        <taxon>Eukaryota</taxon>
        <taxon>Sar</taxon>
        <taxon>Stramenopiles</taxon>
        <taxon>Oomycota</taxon>
        <taxon>Saprolegniomycetes</taxon>
        <taxon>Saprolegniales</taxon>
        <taxon>Verrucalvaceae</taxon>
        <taxon>Aphanomyces</taxon>
    </lineage>
</organism>
<evidence type="ECO:0000313" key="2">
    <source>
        <dbReference type="EMBL" id="ETV83500.1"/>
    </source>
</evidence>
<dbReference type="OrthoDB" id="158712at2759"/>
<dbReference type="VEuPathDB" id="FungiDB:H257_04217"/>
<evidence type="ECO:0000256" key="1">
    <source>
        <dbReference type="SAM" id="MobiDB-lite"/>
    </source>
</evidence>
<dbReference type="RefSeq" id="XP_009826930.1">
    <property type="nucleotide sequence ID" value="XM_009828628.1"/>
</dbReference>
<feature type="compositionally biased region" description="Polar residues" evidence="1">
    <location>
        <begin position="91"/>
        <end position="102"/>
    </location>
</feature>
<dbReference type="GeneID" id="20806213"/>
<proteinExistence type="predicted"/>
<dbReference type="AlphaFoldDB" id="W4GUT4"/>
<feature type="compositionally biased region" description="Basic and acidic residues" evidence="1">
    <location>
        <begin position="203"/>
        <end position="214"/>
    </location>
</feature>
<feature type="region of interest" description="Disordered" evidence="1">
    <location>
        <begin position="86"/>
        <end position="143"/>
    </location>
</feature>
<feature type="region of interest" description="Disordered" evidence="1">
    <location>
        <begin position="203"/>
        <end position="223"/>
    </location>
</feature>
<gene>
    <name evidence="2" type="ORF">H257_04217</name>
</gene>
<feature type="compositionally biased region" description="Polar residues" evidence="1">
    <location>
        <begin position="124"/>
        <end position="143"/>
    </location>
</feature>
<reference evidence="2" key="1">
    <citation type="submission" date="2013-12" db="EMBL/GenBank/DDBJ databases">
        <title>The Genome Sequence of Aphanomyces astaci APO3.</title>
        <authorList>
            <consortium name="The Broad Institute Genomics Platform"/>
            <person name="Russ C."/>
            <person name="Tyler B."/>
            <person name="van West P."/>
            <person name="Dieguez-Uribeondo J."/>
            <person name="Young S.K."/>
            <person name="Zeng Q."/>
            <person name="Gargeya S."/>
            <person name="Fitzgerald M."/>
            <person name="Abouelleil A."/>
            <person name="Alvarado L."/>
            <person name="Chapman S.B."/>
            <person name="Gainer-Dewar J."/>
            <person name="Goldberg J."/>
            <person name="Griggs A."/>
            <person name="Gujja S."/>
            <person name="Hansen M."/>
            <person name="Howarth C."/>
            <person name="Imamovic A."/>
            <person name="Ireland A."/>
            <person name="Larimer J."/>
            <person name="McCowan C."/>
            <person name="Murphy C."/>
            <person name="Pearson M."/>
            <person name="Poon T.W."/>
            <person name="Priest M."/>
            <person name="Roberts A."/>
            <person name="Saif S."/>
            <person name="Shea T."/>
            <person name="Sykes S."/>
            <person name="Wortman J."/>
            <person name="Nusbaum C."/>
            <person name="Birren B."/>
        </authorList>
    </citation>
    <scope>NUCLEOTIDE SEQUENCE [LARGE SCALE GENOMIC DNA]</scope>
    <source>
        <strain evidence="2">APO3</strain>
    </source>
</reference>
<sequence>MDAFQQQQQMQEHQRRRQVAAAAVQMNNGTFAASNMAMFAQPAPSMQLPPSRMAYHPHPMHLQPPSMMYSDDSSYIPASHMPMVPPDGSSYFAQQPTQSSFDATDPPSGKQLAASAVQGRWKPPSSSSSQLHYPNSKFTSVAHPSSDMTADAFADGTHGLVLDKAVLSKLLVRDESEISDEQIRSIMHNKELLTIYKKLQEEETKRQKRLDNNRKTAQMRRKKKKGLVETYETQVSELETILAKIHAHRFGQGDVQTLVDALSGEQRQSVNMTKDTKHQQTSVLLKQHSRNACAIRQANEDSWMLALAAANDCSFADLKQVLGLTEAQCVRLAQLQPAIHNESTRLAIVEKCFAALHVHEWLHFPNTENLVDLFRMPLSDAQLQKFVQWTRVNQGVIQQLKFASAASTGGGNDKDLVFEFPTEL</sequence>
<dbReference type="EMBL" id="KI913120">
    <property type="protein sequence ID" value="ETV83500.1"/>
    <property type="molecule type" value="Genomic_DNA"/>
</dbReference>
<accession>W4GUT4</accession>
<name>W4GUT4_APHAT</name>
<evidence type="ECO:0008006" key="3">
    <source>
        <dbReference type="Google" id="ProtNLM"/>
    </source>
</evidence>